<protein>
    <recommendedName>
        <fullName evidence="8">Branched-chain amino acid transport system / permease component</fullName>
    </recommendedName>
</protein>
<dbReference type="PANTHER" id="PTHR47089:SF1">
    <property type="entry name" value="GUANOSINE ABC TRANSPORTER PERMEASE PROTEIN NUPP"/>
    <property type="match status" value="1"/>
</dbReference>
<evidence type="ECO:0000256" key="1">
    <source>
        <dbReference type="ARBA" id="ARBA00004651"/>
    </source>
</evidence>
<organism evidence="7">
    <name type="scientific">bioreactor metagenome</name>
    <dbReference type="NCBI Taxonomy" id="1076179"/>
    <lineage>
        <taxon>unclassified sequences</taxon>
        <taxon>metagenomes</taxon>
        <taxon>ecological metagenomes</taxon>
    </lineage>
</organism>
<feature type="transmembrane region" description="Helical" evidence="6">
    <location>
        <begin position="85"/>
        <end position="101"/>
    </location>
</feature>
<reference evidence="7" key="1">
    <citation type="submission" date="2019-08" db="EMBL/GenBank/DDBJ databases">
        <authorList>
            <person name="Kucharzyk K."/>
            <person name="Murdoch R.W."/>
            <person name="Higgins S."/>
            <person name="Loffler F."/>
        </authorList>
    </citation>
    <scope>NUCLEOTIDE SEQUENCE</scope>
</reference>
<evidence type="ECO:0000256" key="2">
    <source>
        <dbReference type="ARBA" id="ARBA00022475"/>
    </source>
</evidence>
<dbReference type="GO" id="GO:0005886">
    <property type="term" value="C:plasma membrane"/>
    <property type="evidence" value="ECO:0007669"/>
    <property type="project" value="UniProtKB-SubCell"/>
</dbReference>
<dbReference type="PROSITE" id="PS51257">
    <property type="entry name" value="PROKAR_LIPOPROTEIN"/>
    <property type="match status" value="1"/>
</dbReference>
<dbReference type="PANTHER" id="PTHR47089">
    <property type="entry name" value="ABC TRANSPORTER, PERMEASE PROTEIN"/>
    <property type="match status" value="1"/>
</dbReference>
<feature type="transmembrane region" description="Helical" evidence="6">
    <location>
        <begin position="107"/>
        <end position="128"/>
    </location>
</feature>
<feature type="transmembrane region" description="Helical" evidence="6">
    <location>
        <begin position="140"/>
        <end position="158"/>
    </location>
</feature>
<dbReference type="CDD" id="cd06580">
    <property type="entry name" value="TM_PBP1_transp_TpRbsC_like"/>
    <property type="match status" value="1"/>
</dbReference>
<evidence type="ECO:0000256" key="6">
    <source>
        <dbReference type="SAM" id="Phobius"/>
    </source>
</evidence>
<feature type="transmembrane region" description="Helical" evidence="6">
    <location>
        <begin position="51"/>
        <end position="73"/>
    </location>
</feature>
<dbReference type="EMBL" id="VSSQ01000008">
    <property type="protein sequence ID" value="MPL58866.1"/>
    <property type="molecule type" value="Genomic_DNA"/>
</dbReference>
<evidence type="ECO:0008006" key="8">
    <source>
        <dbReference type="Google" id="ProtNLM"/>
    </source>
</evidence>
<sequence>MNKRALGDRGGTLVFTISAALLSSCLLLLFFSESFFDSFLLFFINPLTNRYYLGNMIAFMAPLIVAGLGIAFAFESHNFNLGGEGQLYSGSLAAVLVAIAMKGKPAALIWLFSFAAAAAAGGLIGALSGFLKRRLAVDELISSFLVSSIVVLLVDFLVTGPFQDPFSNFQATRAIPPAAVLPKILPPSSLSTGIFVALLVLLVGKFVLERTRFGFELRLCGANKDFARYAGIDEGVYALVPMFLSGALHGIAGALMIFGSYGRLLRGFSSGVGWSAIAVALIARNKPLALVPAAAFYAYLDSGAKSVMIGAGASPEIVGIIQAVIFLFITAARLPFLKPPALLAAHRRGGKAGDRGAP</sequence>
<accession>A0A644SW41</accession>
<evidence type="ECO:0000256" key="5">
    <source>
        <dbReference type="ARBA" id="ARBA00023136"/>
    </source>
</evidence>
<dbReference type="GO" id="GO:0022857">
    <property type="term" value="F:transmembrane transporter activity"/>
    <property type="evidence" value="ECO:0007669"/>
    <property type="project" value="InterPro"/>
</dbReference>
<keyword evidence="3 6" id="KW-0812">Transmembrane</keyword>
<evidence type="ECO:0000313" key="7">
    <source>
        <dbReference type="EMBL" id="MPL58866.1"/>
    </source>
</evidence>
<dbReference type="AlphaFoldDB" id="A0A644SW41"/>
<feature type="transmembrane region" description="Helical" evidence="6">
    <location>
        <begin position="236"/>
        <end position="258"/>
    </location>
</feature>
<comment type="caution">
    <text evidence="7">The sequence shown here is derived from an EMBL/GenBank/DDBJ whole genome shotgun (WGS) entry which is preliminary data.</text>
</comment>
<dbReference type="Pfam" id="PF02653">
    <property type="entry name" value="BPD_transp_2"/>
    <property type="match status" value="1"/>
</dbReference>
<comment type="subcellular location">
    <subcellularLocation>
        <location evidence="1">Cell membrane</location>
        <topology evidence="1">Multi-pass membrane protein</topology>
    </subcellularLocation>
</comment>
<evidence type="ECO:0000256" key="3">
    <source>
        <dbReference type="ARBA" id="ARBA00022692"/>
    </source>
</evidence>
<evidence type="ECO:0000256" key="4">
    <source>
        <dbReference type="ARBA" id="ARBA00022989"/>
    </source>
</evidence>
<feature type="transmembrane region" description="Helical" evidence="6">
    <location>
        <begin position="317"/>
        <end position="337"/>
    </location>
</feature>
<feature type="transmembrane region" description="Helical" evidence="6">
    <location>
        <begin position="12"/>
        <end position="31"/>
    </location>
</feature>
<keyword evidence="5 6" id="KW-0472">Membrane</keyword>
<keyword evidence="4 6" id="KW-1133">Transmembrane helix</keyword>
<keyword evidence="2" id="KW-1003">Cell membrane</keyword>
<feature type="transmembrane region" description="Helical" evidence="6">
    <location>
        <begin position="190"/>
        <end position="208"/>
    </location>
</feature>
<dbReference type="InterPro" id="IPR001851">
    <property type="entry name" value="ABC_transp_permease"/>
</dbReference>
<name>A0A644SW41_9ZZZZ</name>
<proteinExistence type="predicted"/>
<gene>
    <name evidence="7" type="ORF">SDC9_04412</name>
</gene>